<dbReference type="HOGENOM" id="CLU_118102_0_0_6"/>
<evidence type="ECO:0000313" key="2">
    <source>
        <dbReference type="Proteomes" id="UP000053902"/>
    </source>
</evidence>
<protein>
    <submittedName>
        <fullName evidence="1">Putative lipoprotein</fullName>
    </submittedName>
</protein>
<accession>A0A078LZF6</accession>
<keyword evidence="1" id="KW-0449">Lipoprotein</keyword>
<dbReference type="AlphaFoldDB" id="A0A078LZF6"/>
<dbReference type="RefSeq" id="WP_037024787.1">
    <property type="nucleotide sequence ID" value="NZ_CCSF01000001.1"/>
</dbReference>
<sequence>MRGFLVALLISSLAGCSLWMPKPDPTQAWIDLEPLEKTDLQALAVDGRRLDDDRYFQVQPGSRTLEMRYRFQVEGADIGPGSKPLARDCKLSLEYDGFTAGNRYRLVAGGYGFRPWAKLYDPQQRLLARATEKGCGNLAER</sequence>
<gene>
    <name evidence="1" type="ORF">BN1079_02544</name>
</gene>
<evidence type="ECO:0000313" key="1">
    <source>
        <dbReference type="EMBL" id="CDZ95211.1"/>
    </source>
</evidence>
<dbReference type="EMBL" id="CCSF01000001">
    <property type="protein sequence ID" value="CDZ95211.1"/>
    <property type="molecule type" value="Genomic_DNA"/>
</dbReference>
<reference evidence="1 2" key="1">
    <citation type="submission" date="2014-07" db="EMBL/GenBank/DDBJ databases">
        <authorList>
            <person name="Urmite Genomes Urmite Genomes"/>
        </authorList>
    </citation>
    <scope>NUCLEOTIDE SEQUENCE [LARGE SCALE GENOMIC DNA]</scope>
    <source>
        <strain evidence="1 2">20_BN</strain>
    </source>
</reference>
<dbReference type="PROSITE" id="PS51257">
    <property type="entry name" value="PROKAR_LIPOPROTEIN"/>
    <property type="match status" value="1"/>
</dbReference>
<name>A0A078LZF6_9PSED</name>
<proteinExistence type="predicted"/>
<dbReference type="STRING" id="1499686.BN1079_02544"/>
<keyword evidence="2" id="KW-1185">Reference proteome</keyword>
<dbReference type="OrthoDB" id="6997359at2"/>
<dbReference type="eggNOG" id="ENOG503420T">
    <property type="taxonomic scope" value="Bacteria"/>
</dbReference>
<organism evidence="1 2">
    <name type="scientific">Pseudomonas saudiphocaensis</name>
    <dbReference type="NCBI Taxonomy" id="1499686"/>
    <lineage>
        <taxon>Bacteria</taxon>
        <taxon>Pseudomonadati</taxon>
        <taxon>Pseudomonadota</taxon>
        <taxon>Gammaproteobacteria</taxon>
        <taxon>Pseudomonadales</taxon>
        <taxon>Pseudomonadaceae</taxon>
        <taxon>Pseudomonas</taxon>
    </lineage>
</organism>
<dbReference type="Proteomes" id="UP000053902">
    <property type="component" value="Unassembled WGS sequence"/>
</dbReference>